<reference evidence="1 2" key="1">
    <citation type="journal article" date="2021" name="Front. Microbiol.">
        <title>Comprehensive Comparative Genomics and Phenotyping of Methylobacterium Species.</title>
        <authorList>
            <person name="Alessa O."/>
            <person name="Ogura Y."/>
            <person name="Fujitani Y."/>
            <person name="Takami H."/>
            <person name="Hayashi T."/>
            <person name="Sahin N."/>
            <person name="Tani A."/>
        </authorList>
    </citation>
    <scope>NUCLEOTIDE SEQUENCE [LARGE SCALE GENOMIC DNA]</scope>
    <source>
        <strain evidence="1 2">DSM 23679</strain>
    </source>
</reference>
<sequence length="53" mass="6055">MPMFLYMPDDTAAENWLIALSRAHDLLEWGQCEGVELRDLMRLAALQASAFRS</sequence>
<name>A0ABQ4QPL1_9HYPH</name>
<protein>
    <recommendedName>
        <fullName evidence="3">PH domain-containing protein</fullName>
    </recommendedName>
</protein>
<keyword evidence="2" id="KW-1185">Reference proteome</keyword>
<comment type="caution">
    <text evidence="1">The sequence shown here is derived from an EMBL/GenBank/DDBJ whole genome shotgun (WGS) entry which is preliminary data.</text>
</comment>
<evidence type="ECO:0008006" key="3">
    <source>
        <dbReference type="Google" id="ProtNLM"/>
    </source>
</evidence>
<gene>
    <name evidence="1" type="ORF">AFCDBAGC_4539</name>
</gene>
<dbReference type="EMBL" id="BPQG01000083">
    <property type="protein sequence ID" value="GJD46656.1"/>
    <property type="molecule type" value="Genomic_DNA"/>
</dbReference>
<accession>A0ABQ4QPL1</accession>
<evidence type="ECO:0000313" key="1">
    <source>
        <dbReference type="EMBL" id="GJD46656.1"/>
    </source>
</evidence>
<dbReference type="Proteomes" id="UP001055117">
    <property type="component" value="Unassembled WGS sequence"/>
</dbReference>
<organism evidence="1 2">
    <name type="scientific">Methylobacterium cerastii</name>
    <dbReference type="NCBI Taxonomy" id="932741"/>
    <lineage>
        <taxon>Bacteria</taxon>
        <taxon>Pseudomonadati</taxon>
        <taxon>Pseudomonadota</taxon>
        <taxon>Alphaproteobacteria</taxon>
        <taxon>Hyphomicrobiales</taxon>
        <taxon>Methylobacteriaceae</taxon>
        <taxon>Methylobacterium</taxon>
    </lineage>
</organism>
<evidence type="ECO:0000313" key="2">
    <source>
        <dbReference type="Proteomes" id="UP001055117"/>
    </source>
</evidence>
<dbReference type="RefSeq" id="WP_238272999.1">
    <property type="nucleotide sequence ID" value="NZ_BPQG01000083.1"/>
</dbReference>
<proteinExistence type="predicted"/>